<dbReference type="InterPro" id="IPR005268">
    <property type="entry name" value="CHP00725"/>
</dbReference>
<dbReference type="Pfam" id="PF18306">
    <property type="entry name" value="LDcluster4"/>
    <property type="match status" value="1"/>
</dbReference>
<evidence type="ECO:0008006" key="2">
    <source>
        <dbReference type="Google" id="ProtNLM"/>
    </source>
</evidence>
<dbReference type="PANTHER" id="PTHR43393">
    <property type="entry name" value="CYTOKININ RIBOSIDE 5'-MONOPHOSPHATE PHOSPHORIBOHYDROLASE"/>
    <property type="match status" value="1"/>
</dbReference>
<dbReference type="GO" id="GO:0005829">
    <property type="term" value="C:cytosol"/>
    <property type="evidence" value="ECO:0007669"/>
    <property type="project" value="TreeGrafter"/>
</dbReference>
<dbReference type="Gene3D" id="3.40.50.450">
    <property type="match status" value="1"/>
</dbReference>
<proteinExistence type="predicted"/>
<protein>
    <recommendedName>
        <fullName evidence="2">TIGR00725 family protein</fullName>
    </recommendedName>
</protein>
<dbReference type="SUPFAM" id="SSF102405">
    <property type="entry name" value="MCP/YpsA-like"/>
    <property type="match status" value="1"/>
</dbReference>
<dbReference type="InterPro" id="IPR041164">
    <property type="entry name" value="LDcluster4"/>
</dbReference>
<sequence>MTDKKKFIAVIGGNQCSPEEARNAEEVGRELARRGAILICGGMGGVMEAACKGAQSAGGITIGVLPRDDRREANPYVQIPIITGMGYARNAIIIKSSQAIIAIDGIYGTLSEIGHALQSGIPVIGLNTWALARNGKPDNSIIPARDPVDAVDKALELAVD</sequence>
<evidence type="ECO:0000313" key="1">
    <source>
        <dbReference type="EMBL" id="GAI94926.1"/>
    </source>
</evidence>
<accession>X1TU72</accession>
<dbReference type="AlphaFoldDB" id="X1TU72"/>
<name>X1TU72_9ZZZZ</name>
<gene>
    <name evidence="1" type="ORF">S12H4_32994</name>
</gene>
<dbReference type="PANTHER" id="PTHR43393:SF3">
    <property type="entry name" value="LYSINE DECARBOXYLASE-LIKE PROTEIN"/>
    <property type="match status" value="1"/>
</dbReference>
<dbReference type="InterPro" id="IPR052341">
    <property type="entry name" value="LOG_family_nucleotidases"/>
</dbReference>
<reference evidence="1" key="1">
    <citation type="journal article" date="2014" name="Front. Microbiol.">
        <title>High frequency of phylogenetically diverse reductive dehalogenase-homologous genes in deep subseafloor sedimentary metagenomes.</title>
        <authorList>
            <person name="Kawai M."/>
            <person name="Futagami T."/>
            <person name="Toyoda A."/>
            <person name="Takaki Y."/>
            <person name="Nishi S."/>
            <person name="Hori S."/>
            <person name="Arai W."/>
            <person name="Tsubouchi T."/>
            <person name="Morono Y."/>
            <person name="Uchiyama I."/>
            <person name="Ito T."/>
            <person name="Fujiyama A."/>
            <person name="Inagaki F."/>
            <person name="Takami H."/>
        </authorList>
    </citation>
    <scope>NUCLEOTIDE SEQUENCE</scope>
    <source>
        <strain evidence="1">Expedition CK06-06</strain>
    </source>
</reference>
<organism evidence="1">
    <name type="scientific">marine sediment metagenome</name>
    <dbReference type="NCBI Taxonomy" id="412755"/>
    <lineage>
        <taxon>unclassified sequences</taxon>
        <taxon>metagenomes</taxon>
        <taxon>ecological metagenomes</taxon>
    </lineage>
</organism>
<dbReference type="NCBIfam" id="TIGR00725">
    <property type="entry name" value="TIGR00725 family protein"/>
    <property type="match status" value="1"/>
</dbReference>
<comment type="caution">
    <text evidence="1">The sequence shown here is derived from an EMBL/GenBank/DDBJ whole genome shotgun (WGS) entry which is preliminary data.</text>
</comment>
<dbReference type="EMBL" id="BARW01019407">
    <property type="protein sequence ID" value="GAI94926.1"/>
    <property type="molecule type" value="Genomic_DNA"/>
</dbReference>